<protein>
    <submittedName>
        <fullName evidence="1">Cof-type HAD-IIB family hydrolase</fullName>
    </submittedName>
</protein>
<dbReference type="PANTHER" id="PTHR10000">
    <property type="entry name" value="PHOSPHOSERINE PHOSPHATASE"/>
    <property type="match status" value="1"/>
</dbReference>
<accession>A0A940SXG4</accession>
<dbReference type="GO" id="GO:0016791">
    <property type="term" value="F:phosphatase activity"/>
    <property type="evidence" value="ECO:0007669"/>
    <property type="project" value="TreeGrafter"/>
</dbReference>
<organism evidence="1 2">
    <name type="scientific">Vagococcus allomyrinae</name>
    <dbReference type="NCBI Taxonomy" id="2794353"/>
    <lineage>
        <taxon>Bacteria</taxon>
        <taxon>Bacillati</taxon>
        <taxon>Bacillota</taxon>
        <taxon>Bacilli</taxon>
        <taxon>Lactobacillales</taxon>
        <taxon>Enterococcaceae</taxon>
        <taxon>Vagococcus</taxon>
    </lineage>
</organism>
<dbReference type="PROSITE" id="PS01228">
    <property type="entry name" value="COF_1"/>
    <property type="match status" value="1"/>
</dbReference>
<dbReference type="Proteomes" id="UP000674938">
    <property type="component" value="Unassembled WGS sequence"/>
</dbReference>
<evidence type="ECO:0000313" key="2">
    <source>
        <dbReference type="Proteomes" id="UP000674938"/>
    </source>
</evidence>
<gene>
    <name evidence="1" type="ORF">I6N95_24035</name>
</gene>
<dbReference type="EMBL" id="JAEEGA010000022">
    <property type="protein sequence ID" value="MBP1044084.1"/>
    <property type="molecule type" value="Genomic_DNA"/>
</dbReference>
<dbReference type="InterPro" id="IPR023214">
    <property type="entry name" value="HAD_sf"/>
</dbReference>
<dbReference type="AlphaFoldDB" id="A0A940SXG4"/>
<name>A0A940SXG4_9ENTE</name>
<dbReference type="InterPro" id="IPR036412">
    <property type="entry name" value="HAD-like_sf"/>
</dbReference>
<keyword evidence="1" id="KW-0378">Hydrolase</keyword>
<dbReference type="Pfam" id="PF08282">
    <property type="entry name" value="Hydrolase_3"/>
    <property type="match status" value="1"/>
</dbReference>
<evidence type="ECO:0000313" key="1">
    <source>
        <dbReference type="EMBL" id="MBP1044084.1"/>
    </source>
</evidence>
<dbReference type="GO" id="GO:0005829">
    <property type="term" value="C:cytosol"/>
    <property type="evidence" value="ECO:0007669"/>
    <property type="project" value="TreeGrafter"/>
</dbReference>
<proteinExistence type="predicted"/>
<sequence length="279" mass="31318">MKINAVFFDIDGTLVTHQAKALDSTKESITQLKSQGIICGLATGRGPVRLDQQIDKLALDVFVTYNGQYVYTRDQVLYANAFPTELVAKIAAYCDQNKRQILFGSHDELAGSSIMSIGQKAWAKRLQRFLPKARNSLFFKQVAQKISRTGNKQRYQDLPILKKPIYQCVLISPESEQPMLEKLFPECKFTRSNPYTVDIIMKQNSKSVGIQIVGNHLGFTLDQCMAFGDSWNDTEMLQSVGLGVAMGNANEDIKLLADYVTTSNTEDGIYNALRHYKII</sequence>
<dbReference type="PANTHER" id="PTHR10000:SF25">
    <property type="entry name" value="PHOSPHATASE YKRA-RELATED"/>
    <property type="match status" value="1"/>
</dbReference>
<dbReference type="RefSeq" id="WP_209532245.1">
    <property type="nucleotide sequence ID" value="NZ_JAEEGA010000022.1"/>
</dbReference>
<dbReference type="InterPro" id="IPR000150">
    <property type="entry name" value="Cof"/>
</dbReference>
<dbReference type="NCBIfam" id="TIGR01484">
    <property type="entry name" value="HAD-SF-IIB"/>
    <property type="match status" value="1"/>
</dbReference>
<keyword evidence="2" id="KW-1185">Reference proteome</keyword>
<dbReference type="SUPFAM" id="SSF56784">
    <property type="entry name" value="HAD-like"/>
    <property type="match status" value="1"/>
</dbReference>
<dbReference type="PROSITE" id="PS01229">
    <property type="entry name" value="COF_2"/>
    <property type="match status" value="1"/>
</dbReference>
<dbReference type="Gene3D" id="3.30.1240.10">
    <property type="match status" value="1"/>
</dbReference>
<dbReference type="InterPro" id="IPR006379">
    <property type="entry name" value="HAD-SF_hydro_IIB"/>
</dbReference>
<reference evidence="1" key="1">
    <citation type="submission" date="2020-12" db="EMBL/GenBank/DDBJ databases">
        <title>Vagococcus allomyrinae sp. nov. and Enterococcus lavae sp. nov., isolated from the larvae of Allomyrina dichotoma.</title>
        <authorList>
            <person name="Lee S.D."/>
        </authorList>
    </citation>
    <scope>NUCLEOTIDE SEQUENCE</scope>
    <source>
        <strain evidence="1">BWB3-3</strain>
    </source>
</reference>
<dbReference type="SFLD" id="SFLDS00003">
    <property type="entry name" value="Haloacid_Dehalogenase"/>
    <property type="match status" value="1"/>
</dbReference>
<dbReference type="NCBIfam" id="TIGR00099">
    <property type="entry name" value="Cof-subfamily"/>
    <property type="match status" value="1"/>
</dbReference>
<comment type="caution">
    <text evidence="1">The sequence shown here is derived from an EMBL/GenBank/DDBJ whole genome shotgun (WGS) entry which is preliminary data.</text>
</comment>
<dbReference type="GO" id="GO:0000287">
    <property type="term" value="F:magnesium ion binding"/>
    <property type="evidence" value="ECO:0007669"/>
    <property type="project" value="TreeGrafter"/>
</dbReference>
<dbReference type="SFLD" id="SFLDG01140">
    <property type="entry name" value="C2.B:_Phosphomannomutase_and_P"/>
    <property type="match status" value="1"/>
</dbReference>
<dbReference type="Gene3D" id="3.40.50.1000">
    <property type="entry name" value="HAD superfamily/HAD-like"/>
    <property type="match status" value="1"/>
</dbReference>